<feature type="transmembrane region" description="Helical" evidence="4">
    <location>
        <begin position="362"/>
        <end position="379"/>
    </location>
</feature>
<keyword evidence="6" id="KW-1185">Reference proteome</keyword>
<keyword evidence="4" id="KW-0812">Transmembrane</keyword>
<feature type="transmembrane region" description="Helical" evidence="4">
    <location>
        <begin position="391"/>
        <end position="410"/>
    </location>
</feature>
<dbReference type="Proteomes" id="UP000274922">
    <property type="component" value="Unassembled WGS sequence"/>
</dbReference>
<feature type="region of interest" description="Disordered" evidence="3">
    <location>
        <begin position="1"/>
        <end position="205"/>
    </location>
</feature>
<evidence type="ECO:0000313" key="5">
    <source>
        <dbReference type="EMBL" id="RKP03335.1"/>
    </source>
</evidence>
<protein>
    <submittedName>
        <fullName evidence="5">Uncharacterized protein</fullName>
    </submittedName>
</protein>
<feature type="region of interest" description="Disordered" evidence="3">
    <location>
        <begin position="604"/>
        <end position="729"/>
    </location>
</feature>
<evidence type="ECO:0000256" key="4">
    <source>
        <dbReference type="SAM" id="Phobius"/>
    </source>
</evidence>
<feature type="region of interest" description="Disordered" evidence="3">
    <location>
        <begin position="487"/>
        <end position="515"/>
    </location>
</feature>
<evidence type="ECO:0000313" key="6">
    <source>
        <dbReference type="Proteomes" id="UP000274922"/>
    </source>
</evidence>
<evidence type="ECO:0000256" key="3">
    <source>
        <dbReference type="SAM" id="MobiDB-lite"/>
    </source>
</evidence>
<dbReference type="EMBL" id="ML014124">
    <property type="protein sequence ID" value="RKP03335.1"/>
    <property type="molecule type" value="Genomic_DNA"/>
</dbReference>
<dbReference type="PANTHER" id="PTHR12226:SF2">
    <property type="entry name" value="MANNOSE-P-DOLICHOL UTILIZATION DEFECT 1 PROTEIN"/>
    <property type="match status" value="1"/>
</dbReference>
<organism evidence="5 6">
    <name type="scientific">Caulochytrium protostelioides</name>
    <dbReference type="NCBI Taxonomy" id="1555241"/>
    <lineage>
        <taxon>Eukaryota</taxon>
        <taxon>Fungi</taxon>
        <taxon>Fungi incertae sedis</taxon>
        <taxon>Chytridiomycota</taxon>
        <taxon>Chytridiomycota incertae sedis</taxon>
        <taxon>Chytridiomycetes</taxon>
        <taxon>Caulochytriales</taxon>
        <taxon>Caulochytriaceae</taxon>
        <taxon>Caulochytrium</taxon>
    </lineage>
</organism>
<evidence type="ECO:0000256" key="2">
    <source>
        <dbReference type="ARBA" id="ARBA00022737"/>
    </source>
</evidence>
<feature type="compositionally biased region" description="Basic residues" evidence="3">
    <location>
        <begin position="27"/>
        <end position="40"/>
    </location>
</feature>
<dbReference type="AlphaFoldDB" id="A0A4P9XD02"/>
<feature type="compositionally biased region" description="Basic and acidic residues" evidence="3">
    <location>
        <begin position="8"/>
        <end position="26"/>
    </location>
</feature>
<feature type="compositionally biased region" description="Basic and acidic residues" evidence="3">
    <location>
        <begin position="490"/>
        <end position="515"/>
    </location>
</feature>
<dbReference type="PANTHER" id="PTHR12226">
    <property type="entry name" value="MANNOSE-P-DOLICHOL UTILIZATION DEFECT 1 LEC35 -RELATED"/>
    <property type="match status" value="1"/>
</dbReference>
<reference evidence="6" key="1">
    <citation type="journal article" date="2018" name="Nat. Microbiol.">
        <title>Leveraging single-cell genomics to expand the fungal tree of life.</title>
        <authorList>
            <person name="Ahrendt S.R."/>
            <person name="Quandt C.A."/>
            <person name="Ciobanu D."/>
            <person name="Clum A."/>
            <person name="Salamov A."/>
            <person name="Andreopoulos B."/>
            <person name="Cheng J.F."/>
            <person name="Woyke T."/>
            <person name="Pelin A."/>
            <person name="Henrissat B."/>
            <person name="Reynolds N.K."/>
            <person name="Benny G.L."/>
            <person name="Smith M.E."/>
            <person name="James T.Y."/>
            <person name="Grigoriev I.V."/>
        </authorList>
    </citation>
    <scope>NUCLEOTIDE SEQUENCE [LARGE SCALE GENOMIC DNA]</scope>
    <source>
        <strain evidence="6">ATCC 52028</strain>
    </source>
</reference>
<sequence length="729" mass="76236">MTAPESPDGTRDSGRAKQADPDENGGRRRSHGSPHVHGAHAGHADGAADKAPRHQEAADAVAEDDDATPATSFSHDMNDPSAAVDDTPSDPESSPAPAPLQLYPLPAAQPADRPADAAAAGAAGEGLSIPTPAAGMVARPQGPGGAASGDSDAGLSPLDSSMPARAPGAMNITHRGYTREGGDGDPAVPLSPSSALPPPPPPPPLLLQPESMHAQILALLVGPACANVMTSALRGLVARGVEADTRPAGPAADHVVVHPTGIGCHLLLVSRLLGFGILLLGSVLKLPQVAQVVAARSTVGLPMVPLICEGAGWTLAIAYNQRVGNAFTTWGEGLAILSCNMVILTVNILSDPTRKTSQRQRRLLGYALLYGFIASRFHHPDWVHVDTLATFWMAVAIVLFMTSNVLQIVINARYGHIGTLSPFMILMGGLCSFGRLLTTFIEIKDSVMRLQSVFSMLLASIAIYQLVAYRDSTARYLRSLAVANKKNRRADRDHGHDHNHEHEHEHDGPDGPDLFHAHDALMAQSVAIPLSARSSGTGAGHGSALSAVMSATTGFGAATPATGMQHYGTPMHGDHPLMADDSPLFHDTSRGDVEHHAGLIRSGSASAVMASGRPRLPLPPPPSPPPPPRSPYGAPLLGADPRPSPTLSAAGTMSPPPLLPPLAPTRFSPTLKPRLPRPAEVDHGRDGDYDVGHGEGGTDDPTWQPGREHHDPARAAHYALIDVEAPRRR</sequence>
<feature type="compositionally biased region" description="Low complexity" evidence="3">
    <location>
        <begin position="148"/>
        <end position="157"/>
    </location>
</feature>
<feature type="compositionally biased region" description="Pro residues" evidence="3">
    <location>
        <begin position="616"/>
        <end position="630"/>
    </location>
</feature>
<dbReference type="OrthoDB" id="271506at2759"/>
<feature type="transmembrane region" description="Helical" evidence="4">
    <location>
        <begin position="450"/>
        <end position="469"/>
    </location>
</feature>
<feature type="compositionally biased region" description="Low complexity" evidence="3">
    <location>
        <begin position="90"/>
        <end position="122"/>
    </location>
</feature>
<proteinExistence type="predicted"/>
<feature type="compositionally biased region" description="Basic and acidic residues" evidence="3">
    <location>
        <begin position="677"/>
        <end position="693"/>
    </location>
</feature>
<keyword evidence="2" id="KW-0677">Repeat</keyword>
<name>A0A4P9XD02_9FUNG</name>
<feature type="compositionally biased region" description="Pro residues" evidence="3">
    <location>
        <begin position="654"/>
        <end position="663"/>
    </location>
</feature>
<keyword evidence="4" id="KW-0472">Membrane</keyword>
<keyword evidence="1" id="KW-0813">Transport</keyword>
<accession>A0A4P9XD02</accession>
<gene>
    <name evidence="5" type="ORF">CXG81DRAFT_17082</name>
</gene>
<feature type="transmembrane region" description="Helical" evidence="4">
    <location>
        <begin position="330"/>
        <end position="350"/>
    </location>
</feature>
<feature type="transmembrane region" description="Helical" evidence="4">
    <location>
        <begin position="417"/>
        <end position="438"/>
    </location>
</feature>
<evidence type="ECO:0000256" key="1">
    <source>
        <dbReference type="ARBA" id="ARBA00022448"/>
    </source>
</evidence>
<feature type="compositionally biased region" description="Basic and acidic residues" evidence="3">
    <location>
        <begin position="42"/>
        <end position="57"/>
    </location>
</feature>
<feature type="compositionally biased region" description="Pro residues" evidence="3">
    <location>
        <begin position="195"/>
        <end position="205"/>
    </location>
</feature>
<dbReference type="InterPro" id="IPR016817">
    <property type="entry name" value="MannP-dilichol_defect-1"/>
</dbReference>
<keyword evidence="4" id="KW-1133">Transmembrane helix</keyword>